<dbReference type="EMBL" id="CP077093">
    <property type="protein sequence ID" value="QXI31256.1"/>
    <property type="molecule type" value="Genomic_DNA"/>
</dbReference>
<reference evidence="1 2" key="2">
    <citation type="journal article" date="2021" name="Microorganisms">
        <title>The Ever-Expanding Pseudomonas Genus: Description of 43 New Species and Partition of the Pseudomonas putida Group.</title>
        <authorList>
            <person name="Girard L."/>
            <person name="Lood C."/>
            <person name="Hofte M."/>
            <person name="Vandamme P."/>
            <person name="Rokni-Zadeh H."/>
            <person name="van Noort V."/>
            <person name="Lavigne R."/>
            <person name="De Mot R."/>
        </authorList>
    </citation>
    <scope>NUCLEOTIDE SEQUENCE [LARGE SCALE GENOMIC DNA]</scope>
    <source>
        <strain evidence="1 2">RW8P3</strain>
    </source>
</reference>
<accession>A0A9E6TV50</accession>
<keyword evidence="2" id="KW-1185">Reference proteome</keyword>
<reference evidence="1 2" key="1">
    <citation type="journal article" date="2020" name="Microorganisms">
        <title>Reliable Identification of Environmental Pseudomonas Isolates Using the rpoD Gene.</title>
        <authorList>
            <consortium name="The Broad Institute Genome Sequencing Platform"/>
            <person name="Girard L."/>
            <person name="Lood C."/>
            <person name="Rokni-Zadeh H."/>
            <person name="van Noort V."/>
            <person name="Lavigne R."/>
            <person name="De Mot R."/>
        </authorList>
    </citation>
    <scope>NUCLEOTIDE SEQUENCE [LARGE SCALE GENOMIC DNA]</scope>
    <source>
        <strain evidence="1 2">RW8P3</strain>
    </source>
</reference>
<dbReference type="AlphaFoldDB" id="A0A9E6TV50"/>
<name>A0A9E6TV50_9PSED</name>
<dbReference type="RefSeq" id="WP_186676854.1">
    <property type="nucleotide sequence ID" value="NZ_CP077093.1"/>
</dbReference>
<sequence>MSSGQPAGAVTSWKSLVQGDGYLDARQRQAFEQAIGLVSRCLHTTLDKPAPRSSERFSLRRYVDGLEGDFRRDAGADPLMGDAALTASWIVQLLAEQLQEAAGSRTDW</sequence>
<evidence type="ECO:0000313" key="2">
    <source>
        <dbReference type="Proteomes" id="UP000634530"/>
    </source>
</evidence>
<organism evidence="1 2">
    <name type="scientific">Pseudomonas vanderleydeniana</name>
    <dbReference type="NCBI Taxonomy" id="2745495"/>
    <lineage>
        <taxon>Bacteria</taxon>
        <taxon>Pseudomonadati</taxon>
        <taxon>Pseudomonadota</taxon>
        <taxon>Gammaproteobacteria</taxon>
        <taxon>Pseudomonadales</taxon>
        <taxon>Pseudomonadaceae</taxon>
        <taxon>Pseudomonas</taxon>
    </lineage>
</organism>
<evidence type="ECO:0000313" key="1">
    <source>
        <dbReference type="EMBL" id="QXI31256.1"/>
    </source>
</evidence>
<dbReference type="Proteomes" id="UP000634530">
    <property type="component" value="Chromosome"/>
</dbReference>
<gene>
    <name evidence="1" type="ORF">HU752_015560</name>
</gene>
<proteinExistence type="predicted"/>
<protein>
    <submittedName>
        <fullName evidence="1">HrpW-specific chaperone</fullName>
    </submittedName>
</protein>
<dbReference type="KEGG" id="pvw:HU752_015560"/>